<name>A0ABN2WYS0_9ACTN</name>
<feature type="region of interest" description="Disordered" evidence="1">
    <location>
        <begin position="143"/>
        <end position="181"/>
    </location>
</feature>
<evidence type="ECO:0000256" key="1">
    <source>
        <dbReference type="SAM" id="MobiDB-lite"/>
    </source>
</evidence>
<feature type="compositionally biased region" description="Basic and acidic residues" evidence="1">
    <location>
        <begin position="8"/>
        <end position="26"/>
    </location>
</feature>
<feature type="region of interest" description="Disordered" evidence="1">
    <location>
        <begin position="90"/>
        <end position="125"/>
    </location>
</feature>
<feature type="compositionally biased region" description="Basic residues" evidence="1">
    <location>
        <begin position="164"/>
        <end position="175"/>
    </location>
</feature>
<feature type="region of interest" description="Disordered" evidence="1">
    <location>
        <begin position="1"/>
        <end position="68"/>
    </location>
</feature>
<reference evidence="2 3" key="1">
    <citation type="journal article" date="2019" name="Int. J. Syst. Evol. Microbiol.">
        <title>The Global Catalogue of Microorganisms (GCM) 10K type strain sequencing project: providing services to taxonomists for standard genome sequencing and annotation.</title>
        <authorList>
            <consortium name="The Broad Institute Genomics Platform"/>
            <consortium name="The Broad Institute Genome Sequencing Center for Infectious Disease"/>
            <person name="Wu L."/>
            <person name="Ma J."/>
        </authorList>
    </citation>
    <scope>NUCLEOTIDE SEQUENCE [LARGE SCALE GENOMIC DNA]</scope>
    <source>
        <strain evidence="2 3">JCM 15478</strain>
    </source>
</reference>
<evidence type="ECO:0000313" key="2">
    <source>
        <dbReference type="EMBL" id="GAA2101227.1"/>
    </source>
</evidence>
<organism evidence="2 3">
    <name type="scientific">Streptomyces albiaxialis</name>
    <dbReference type="NCBI Taxonomy" id="329523"/>
    <lineage>
        <taxon>Bacteria</taxon>
        <taxon>Bacillati</taxon>
        <taxon>Actinomycetota</taxon>
        <taxon>Actinomycetes</taxon>
        <taxon>Kitasatosporales</taxon>
        <taxon>Streptomycetaceae</taxon>
        <taxon>Streptomyces</taxon>
    </lineage>
</organism>
<evidence type="ECO:0000313" key="3">
    <source>
        <dbReference type="Proteomes" id="UP001500016"/>
    </source>
</evidence>
<comment type="caution">
    <text evidence="2">The sequence shown here is derived from an EMBL/GenBank/DDBJ whole genome shotgun (WGS) entry which is preliminary data.</text>
</comment>
<proteinExistence type="predicted"/>
<accession>A0ABN2WYS0</accession>
<gene>
    <name evidence="2" type="ORF">GCM10009801_74320</name>
</gene>
<dbReference type="EMBL" id="BAAAPE010000025">
    <property type="protein sequence ID" value="GAA2101227.1"/>
    <property type="molecule type" value="Genomic_DNA"/>
</dbReference>
<dbReference type="Proteomes" id="UP001500016">
    <property type="component" value="Unassembled WGS sequence"/>
</dbReference>
<keyword evidence="3" id="KW-1185">Reference proteome</keyword>
<sequence length="181" mass="19174">MQRSGVDGLERVQVDHPHREALRREFVGGPVAHGPERGTPLTAQWHASDGSQEEPRDRDGPYAGQQMHRPGAVLCAEGILSPVRYRFSQHRARSGTGTGTPALASSACSSHAPGESASDTRRKGNPSAVAACSAVVGAFSSVRPSVPPPPCLQRPSTPTVRGVSGRHFRGRHLQHRTSGGL</sequence>
<protein>
    <submittedName>
        <fullName evidence="2">Uncharacterized protein</fullName>
    </submittedName>
</protein>